<dbReference type="Proteomes" id="UP000551758">
    <property type="component" value="Unassembled WGS sequence"/>
</dbReference>
<feature type="region of interest" description="Disordered" evidence="1">
    <location>
        <begin position="75"/>
        <end position="96"/>
    </location>
</feature>
<feature type="region of interest" description="Disordered" evidence="1">
    <location>
        <begin position="119"/>
        <end position="193"/>
    </location>
</feature>
<evidence type="ECO:0000313" key="3">
    <source>
        <dbReference type="Proteomes" id="UP000551758"/>
    </source>
</evidence>
<accession>A0A7J7E6J3</accession>
<evidence type="ECO:0000313" key="2">
    <source>
        <dbReference type="EMBL" id="KAF5911321.1"/>
    </source>
</evidence>
<protein>
    <submittedName>
        <fullName evidence="2">Uncharacterized protein</fullName>
    </submittedName>
</protein>
<proteinExistence type="predicted"/>
<feature type="compositionally biased region" description="Low complexity" evidence="1">
    <location>
        <begin position="141"/>
        <end position="154"/>
    </location>
</feature>
<sequence>MRLSVRALRSSRPELFVNYISGAFIAPEPPATEKPPPPPQTASRAPGAPASPGLAAMAALARRSQALRPGIWRPRRAARTQPGRYAAAARASPSPKRQPYLLWQSCTLFPRAAALRASWGHGSPGDRRPTGQPRRVPALTGPARGLPAALCPGPAGAPLPAPPSPAPGLSVPPGRSTPAVPDAGRGPEGAGPR</sequence>
<feature type="compositionally biased region" description="Pro residues" evidence="1">
    <location>
        <begin position="27"/>
        <end position="40"/>
    </location>
</feature>
<feature type="compositionally biased region" description="Low complexity" evidence="1">
    <location>
        <begin position="42"/>
        <end position="53"/>
    </location>
</feature>
<dbReference type="AlphaFoldDB" id="A0A7J7E6J3"/>
<feature type="compositionally biased region" description="Pro residues" evidence="1">
    <location>
        <begin position="155"/>
        <end position="166"/>
    </location>
</feature>
<reference evidence="2 3" key="1">
    <citation type="journal article" date="2020" name="Mol. Biol. Evol.">
        <title>Interspecific Gene Flow and the Evolution of Specialization in Black and White Rhinoceros.</title>
        <authorList>
            <person name="Moodley Y."/>
            <person name="Westbury M.V."/>
            <person name="Russo I.M."/>
            <person name="Gopalakrishnan S."/>
            <person name="Rakotoarivelo A."/>
            <person name="Olsen R.A."/>
            <person name="Prost S."/>
            <person name="Tunstall T."/>
            <person name="Ryder O.A."/>
            <person name="Dalen L."/>
            <person name="Bruford M.W."/>
        </authorList>
    </citation>
    <scope>NUCLEOTIDE SEQUENCE [LARGE SCALE GENOMIC DNA]</scope>
    <source>
        <strain evidence="2">SBR-YM</strain>
        <tissue evidence="2">Skin</tissue>
    </source>
</reference>
<keyword evidence="3" id="KW-1185">Reference proteome</keyword>
<name>A0A7J7E6J3_DICBM</name>
<dbReference type="EMBL" id="JACDTQ010004021">
    <property type="protein sequence ID" value="KAF5911321.1"/>
    <property type="molecule type" value="Genomic_DNA"/>
</dbReference>
<comment type="caution">
    <text evidence="2">The sequence shown here is derived from an EMBL/GenBank/DDBJ whole genome shotgun (WGS) entry which is preliminary data.</text>
</comment>
<gene>
    <name evidence="2" type="ORF">HPG69_019689</name>
</gene>
<evidence type="ECO:0000256" key="1">
    <source>
        <dbReference type="SAM" id="MobiDB-lite"/>
    </source>
</evidence>
<organism evidence="2 3">
    <name type="scientific">Diceros bicornis minor</name>
    <name type="common">South-central black rhinoceros</name>
    <dbReference type="NCBI Taxonomy" id="77932"/>
    <lineage>
        <taxon>Eukaryota</taxon>
        <taxon>Metazoa</taxon>
        <taxon>Chordata</taxon>
        <taxon>Craniata</taxon>
        <taxon>Vertebrata</taxon>
        <taxon>Euteleostomi</taxon>
        <taxon>Mammalia</taxon>
        <taxon>Eutheria</taxon>
        <taxon>Laurasiatheria</taxon>
        <taxon>Perissodactyla</taxon>
        <taxon>Rhinocerotidae</taxon>
        <taxon>Diceros</taxon>
    </lineage>
</organism>
<feature type="region of interest" description="Disordered" evidence="1">
    <location>
        <begin position="27"/>
        <end position="53"/>
    </location>
</feature>